<dbReference type="Pfam" id="PF00288">
    <property type="entry name" value="GHMP_kinases_N"/>
    <property type="match status" value="1"/>
</dbReference>
<dbReference type="InterPro" id="IPR020568">
    <property type="entry name" value="Ribosomal_Su5_D2-typ_SF"/>
</dbReference>
<dbReference type="SUPFAM" id="SSF54211">
    <property type="entry name" value="Ribosomal protein S5 domain 2-like"/>
    <property type="match status" value="1"/>
</dbReference>
<dbReference type="PANTHER" id="PTHR43527">
    <property type="entry name" value="4-DIPHOSPHOCYTIDYL-2-C-METHYL-D-ERYTHRITOL KINASE, CHLOROPLASTIC"/>
    <property type="match status" value="1"/>
</dbReference>
<sequence>MAEACCPASCGELLQGWLLGGEKLISCPINWFSCVSVSEGTPIRHERQRMRQMVNLLLDYWQIPLKFSAALRIEYQSAIPLAKGMASSTADIAATAHATAKLLGKSLNSETLAQLCVKLEPTDSTIFEQLTLFDHLTAQTQIPFDWQPDVDILLLESPQIILTEKFHQQDHRSQLLDNASLLQQAWEKFRAANQQHDNYRLGEACTLSAIANQSILPKPCFEQLRDLVEQAGIYGLNVAHSGSVVGLLFNSHHHDADYLHWWLHQKKMTEHYPQIHHVKLIAGGNITLP</sequence>
<dbReference type="Gene3D" id="3.30.230.10">
    <property type="match status" value="1"/>
</dbReference>
<gene>
    <name evidence="6" type="ORF">SAMN05421784_13110</name>
</gene>
<dbReference type="InterPro" id="IPR014721">
    <property type="entry name" value="Ribsml_uS5_D2-typ_fold_subgr"/>
</dbReference>
<dbReference type="GO" id="GO:0005524">
    <property type="term" value="F:ATP binding"/>
    <property type="evidence" value="ECO:0007669"/>
    <property type="project" value="UniProtKB-KW"/>
</dbReference>
<dbReference type="Proteomes" id="UP000242496">
    <property type="component" value="Unassembled WGS sequence"/>
</dbReference>
<evidence type="ECO:0000259" key="5">
    <source>
        <dbReference type="Pfam" id="PF00288"/>
    </source>
</evidence>
<feature type="domain" description="GHMP kinase N-terminal" evidence="5">
    <location>
        <begin position="53"/>
        <end position="121"/>
    </location>
</feature>
<accession>A0A1I7JEA5</accession>
<reference evidence="7" key="1">
    <citation type="submission" date="2016-10" db="EMBL/GenBank/DDBJ databases">
        <authorList>
            <person name="Varghese N."/>
            <person name="Submissions S."/>
        </authorList>
    </citation>
    <scope>NUCLEOTIDE SEQUENCE [LARGE SCALE GENOMIC DNA]</scope>
    <source>
        <strain evidence="7">DSM 18168</strain>
    </source>
</reference>
<evidence type="ECO:0000313" key="6">
    <source>
        <dbReference type="EMBL" id="SFU83505.1"/>
    </source>
</evidence>
<dbReference type="EMBL" id="FPBJ01000031">
    <property type="protein sequence ID" value="SFU83505.1"/>
    <property type="molecule type" value="Genomic_DNA"/>
</dbReference>
<dbReference type="RefSeq" id="WP_092552782.1">
    <property type="nucleotide sequence ID" value="NZ_CAWRBG010000077.1"/>
</dbReference>
<dbReference type="STRING" id="351659.SAMN05421784_13110"/>
<organism evidence="6 7">
    <name type="scientific">Xenorhabdus koppenhoeferi</name>
    <dbReference type="NCBI Taxonomy" id="351659"/>
    <lineage>
        <taxon>Bacteria</taxon>
        <taxon>Pseudomonadati</taxon>
        <taxon>Pseudomonadota</taxon>
        <taxon>Gammaproteobacteria</taxon>
        <taxon>Enterobacterales</taxon>
        <taxon>Morganellaceae</taxon>
        <taxon>Xenorhabdus</taxon>
    </lineage>
</organism>
<evidence type="ECO:0000256" key="1">
    <source>
        <dbReference type="ARBA" id="ARBA00022679"/>
    </source>
</evidence>
<evidence type="ECO:0000256" key="2">
    <source>
        <dbReference type="ARBA" id="ARBA00022741"/>
    </source>
</evidence>
<keyword evidence="1" id="KW-0808">Transferase</keyword>
<dbReference type="PIRSF" id="PIRSF033887">
    <property type="entry name" value="PduX"/>
    <property type="match status" value="1"/>
</dbReference>
<dbReference type="PANTHER" id="PTHR43527:SF1">
    <property type="entry name" value="L-THREONINE KINASE"/>
    <property type="match status" value="1"/>
</dbReference>
<keyword evidence="7" id="KW-1185">Reference proteome</keyword>
<evidence type="ECO:0000313" key="7">
    <source>
        <dbReference type="Proteomes" id="UP000242496"/>
    </source>
</evidence>
<dbReference type="OrthoDB" id="4548147at2"/>
<keyword evidence="3 6" id="KW-0418">Kinase</keyword>
<keyword evidence="2" id="KW-0547">Nucleotide-binding</keyword>
<dbReference type="AlphaFoldDB" id="A0A1I7JEA5"/>
<protein>
    <submittedName>
        <fullName evidence="6">Threonine kinase</fullName>
    </submittedName>
</protein>
<keyword evidence="4" id="KW-0067">ATP-binding</keyword>
<dbReference type="InterPro" id="IPR012363">
    <property type="entry name" value="PduX"/>
</dbReference>
<evidence type="ECO:0000256" key="4">
    <source>
        <dbReference type="ARBA" id="ARBA00022840"/>
    </source>
</evidence>
<proteinExistence type="predicted"/>
<dbReference type="InterPro" id="IPR006204">
    <property type="entry name" value="GHMP_kinase_N_dom"/>
</dbReference>
<evidence type="ECO:0000256" key="3">
    <source>
        <dbReference type="ARBA" id="ARBA00022777"/>
    </source>
</evidence>
<name>A0A1I7JEA5_9GAMM</name>
<dbReference type="GO" id="GO:0016301">
    <property type="term" value="F:kinase activity"/>
    <property type="evidence" value="ECO:0007669"/>
    <property type="project" value="UniProtKB-KW"/>
</dbReference>